<proteinExistence type="predicted"/>
<sequence length="69" mass="7759">MDKSETDTQTVYASCSACHVKACIITPRLCSMTNNITVYHTEFPRSQVTIPSPTTTQYSEEEEEGLRRA</sequence>
<keyword evidence="3" id="KW-1185">Reference proteome</keyword>
<feature type="compositionally biased region" description="Polar residues" evidence="1">
    <location>
        <begin position="47"/>
        <end position="58"/>
    </location>
</feature>
<evidence type="ECO:0000313" key="3">
    <source>
        <dbReference type="Proteomes" id="UP001292094"/>
    </source>
</evidence>
<feature type="compositionally biased region" description="Acidic residues" evidence="1">
    <location>
        <begin position="59"/>
        <end position="69"/>
    </location>
</feature>
<evidence type="ECO:0000313" key="2">
    <source>
        <dbReference type="EMBL" id="KAK4329400.1"/>
    </source>
</evidence>
<evidence type="ECO:0000256" key="1">
    <source>
        <dbReference type="SAM" id="MobiDB-lite"/>
    </source>
</evidence>
<gene>
    <name evidence="2" type="ORF">Pmani_000255</name>
</gene>
<feature type="region of interest" description="Disordered" evidence="1">
    <location>
        <begin position="47"/>
        <end position="69"/>
    </location>
</feature>
<protein>
    <submittedName>
        <fullName evidence="2">Uncharacterized protein</fullName>
    </submittedName>
</protein>
<dbReference type="AlphaFoldDB" id="A0AAE1QMH1"/>
<reference evidence="2" key="1">
    <citation type="submission" date="2023-11" db="EMBL/GenBank/DDBJ databases">
        <title>Genome assemblies of two species of porcelain crab, Petrolisthes cinctipes and Petrolisthes manimaculis (Anomura: Porcellanidae).</title>
        <authorList>
            <person name="Angst P."/>
        </authorList>
    </citation>
    <scope>NUCLEOTIDE SEQUENCE</scope>
    <source>
        <strain evidence="2">PB745_02</strain>
        <tissue evidence="2">Gill</tissue>
    </source>
</reference>
<organism evidence="2 3">
    <name type="scientific">Petrolisthes manimaculis</name>
    <dbReference type="NCBI Taxonomy" id="1843537"/>
    <lineage>
        <taxon>Eukaryota</taxon>
        <taxon>Metazoa</taxon>
        <taxon>Ecdysozoa</taxon>
        <taxon>Arthropoda</taxon>
        <taxon>Crustacea</taxon>
        <taxon>Multicrustacea</taxon>
        <taxon>Malacostraca</taxon>
        <taxon>Eumalacostraca</taxon>
        <taxon>Eucarida</taxon>
        <taxon>Decapoda</taxon>
        <taxon>Pleocyemata</taxon>
        <taxon>Anomura</taxon>
        <taxon>Galatheoidea</taxon>
        <taxon>Porcellanidae</taxon>
        <taxon>Petrolisthes</taxon>
    </lineage>
</organism>
<accession>A0AAE1QMH1</accession>
<dbReference type="Proteomes" id="UP001292094">
    <property type="component" value="Unassembled WGS sequence"/>
</dbReference>
<dbReference type="EMBL" id="JAWZYT010000015">
    <property type="protein sequence ID" value="KAK4329400.1"/>
    <property type="molecule type" value="Genomic_DNA"/>
</dbReference>
<comment type="caution">
    <text evidence="2">The sequence shown here is derived from an EMBL/GenBank/DDBJ whole genome shotgun (WGS) entry which is preliminary data.</text>
</comment>
<name>A0AAE1QMH1_9EUCA</name>